<name>A0A0H2KYU4_9MICO</name>
<dbReference type="RefSeq" id="WP_052877791.1">
    <property type="nucleotide sequence ID" value="NZ_JNBQ01000046.1"/>
</dbReference>
<proteinExistence type="predicted"/>
<evidence type="ECO:0000313" key="1">
    <source>
        <dbReference type="EMBL" id="KLN33122.1"/>
    </source>
</evidence>
<evidence type="ECO:0000313" key="2">
    <source>
        <dbReference type="Proteomes" id="UP000035265"/>
    </source>
</evidence>
<comment type="caution">
    <text evidence="1">The sequence shown here is derived from an EMBL/GenBank/DDBJ whole genome shotgun (WGS) entry which is preliminary data.</text>
</comment>
<protein>
    <submittedName>
        <fullName evidence="1">Uncharacterized protein</fullName>
    </submittedName>
</protein>
<dbReference type="STRING" id="264251.FB00_19470"/>
<accession>A0A0H2KYU4</accession>
<dbReference type="AlphaFoldDB" id="A0A0H2KYU4"/>
<dbReference type="PATRIC" id="fig|264251.5.peg.3945"/>
<sequence>MTLYLDDRDEGLSPTTSHPAFVSLAPEPFYDEGEDFSPFGNDSGHDALRDLEEWYAAEGRDDALPAFVDGLLAAWDLGVPEDVWSAGRQAASDGLRSGALDEAALAAEARAQVAIVLGQLKIRGGLTPQARAVGARALDVLGALNDHARAASPGWPYADADAAATAAMAAVVRDAPDLT</sequence>
<keyword evidence="2" id="KW-1185">Reference proteome</keyword>
<dbReference type="Proteomes" id="UP000035265">
    <property type="component" value="Unassembled WGS sequence"/>
</dbReference>
<organism evidence="1 2">
    <name type="scientific">Cellulosimicrobium funkei</name>
    <dbReference type="NCBI Taxonomy" id="264251"/>
    <lineage>
        <taxon>Bacteria</taxon>
        <taxon>Bacillati</taxon>
        <taxon>Actinomycetota</taxon>
        <taxon>Actinomycetes</taxon>
        <taxon>Micrococcales</taxon>
        <taxon>Promicromonosporaceae</taxon>
        <taxon>Cellulosimicrobium</taxon>
    </lineage>
</organism>
<dbReference type="EMBL" id="JNBQ01000046">
    <property type="protein sequence ID" value="KLN33122.1"/>
    <property type="molecule type" value="Genomic_DNA"/>
</dbReference>
<gene>
    <name evidence="1" type="ORF">FB00_19470</name>
</gene>
<reference evidence="1 2" key="1">
    <citation type="submission" date="2014-05" db="EMBL/GenBank/DDBJ databases">
        <title>Cellulosimicrobium funkei U11 genome.</title>
        <authorList>
            <person name="Hu C."/>
            <person name="Gong Y."/>
            <person name="Wan W."/>
            <person name="Jiang M."/>
        </authorList>
    </citation>
    <scope>NUCLEOTIDE SEQUENCE [LARGE SCALE GENOMIC DNA]</scope>
    <source>
        <strain evidence="1 2">U11</strain>
    </source>
</reference>